<keyword evidence="2 7" id="KW-0349">Heme</keyword>
<proteinExistence type="predicted"/>
<dbReference type="GO" id="GO:0009055">
    <property type="term" value="F:electron transfer activity"/>
    <property type="evidence" value="ECO:0007669"/>
    <property type="project" value="InterPro"/>
</dbReference>
<dbReference type="PROSITE" id="PS51007">
    <property type="entry name" value="CYTC"/>
    <property type="match status" value="1"/>
</dbReference>
<evidence type="ECO:0000256" key="5">
    <source>
        <dbReference type="ARBA" id="ARBA00023002"/>
    </source>
</evidence>
<keyword evidence="3 7" id="KW-0479">Metal-binding</keyword>
<evidence type="ECO:0000256" key="1">
    <source>
        <dbReference type="ARBA" id="ARBA00004196"/>
    </source>
</evidence>
<dbReference type="eggNOG" id="COG1858">
    <property type="taxonomic scope" value="Bacteria"/>
</dbReference>
<sequence length="449" mass="48596">MGSVMAAAVMLGACGGDEGASTPLQNESNLDEQLAALLTEQEVRPVEPPAAQDPKRVELGRKLFFEKEISGRRNISCGTCHHPLLGSADGQSQSRGQGAVGLGPLRRHEGESLFLARNTLSLWNRGVAGWDTMFWDGRLAGNPEEGYISPSGDPTPQEFSSALAAFTIIPVTPDEEMRGFPGEPDVFGNPNEMADLTNDDFAEIWPLVVARAMGVEEYRQELLAAFPGTTEDTISILHLGEAIGAFMIDAFTMLDTPFDRYLAGDTEALSDSAKRGALLFYGRASCSSCHTGALQTDFKFHNVAAPQVGTGKGEEAPLDFGRGRITGEMSDRFKFRTPSLRNIELEGPWMHNGAYADLEDTVRHHLDPAASLSAYDDRQVEPELVGTYQKNSEELLSTLAPELAVKGDPLSDKEVVDLMAFLSSLTDPRSLNLMHLVPDTLPSGLPVDD</sequence>
<organism evidence="9 10">
    <name type="scientific">Chondromyces apiculatus DSM 436</name>
    <dbReference type="NCBI Taxonomy" id="1192034"/>
    <lineage>
        <taxon>Bacteria</taxon>
        <taxon>Pseudomonadati</taxon>
        <taxon>Myxococcota</taxon>
        <taxon>Polyangia</taxon>
        <taxon>Polyangiales</taxon>
        <taxon>Polyangiaceae</taxon>
        <taxon>Chondromyces</taxon>
    </lineage>
</organism>
<dbReference type="InterPro" id="IPR009056">
    <property type="entry name" value="Cyt_c-like_dom"/>
</dbReference>
<comment type="caution">
    <text evidence="9">The sequence shown here is derived from an EMBL/GenBank/DDBJ whole genome shotgun (WGS) entry which is preliminary data.</text>
</comment>
<keyword evidence="5" id="KW-0560">Oxidoreductase</keyword>
<evidence type="ECO:0000256" key="7">
    <source>
        <dbReference type="PROSITE-ProRule" id="PRU00433"/>
    </source>
</evidence>
<evidence type="ECO:0000313" key="9">
    <source>
        <dbReference type="EMBL" id="EYF03235.1"/>
    </source>
</evidence>
<dbReference type="SUPFAM" id="SSF46626">
    <property type="entry name" value="Cytochrome c"/>
    <property type="match status" value="2"/>
</dbReference>
<keyword evidence="6 7" id="KW-0408">Iron</keyword>
<evidence type="ECO:0000259" key="8">
    <source>
        <dbReference type="PROSITE" id="PS51007"/>
    </source>
</evidence>
<dbReference type="STRING" id="1192034.CAP_5739"/>
<accession>A0A017T307</accession>
<evidence type="ECO:0000313" key="10">
    <source>
        <dbReference type="Proteomes" id="UP000019678"/>
    </source>
</evidence>
<dbReference type="Gene3D" id="1.10.760.10">
    <property type="entry name" value="Cytochrome c-like domain"/>
    <property type="match status" value="2"/>
</dbReference>
<feature type="domain" description="Cytochrome c" evidence="8">
    <location>
        <begin position="271"/>
        <end position="426"/>
    </location>
</feature>
<evidence type="ECO:0000256" key="3">
    <source>
        <dbReference type="ARBA" id="ARBA00022723"/>
    </source>
</evidence>
<dbReference type="Proteomes" id="UP000019678">
    <property type="component" value="Unassembled WGS sequence"/>
</dbReference>
<gene>
    <name evidence="9" type="ORF">CAP_5739</name>
</gene>
<dbReference type="GO" id="GO:0020037">
    <property type="term" value="F:heme binding"/>
    <property type="evidence" value="ECO:0007669"/>
    <property type="project" value="InterPro"/>
</dbReference>
<dbReference type="Pfam" id="PF03150">
    <property type="entry name" value="CCP_MauG"/>
    <property type="match status" value="1"/>
</dbReference>
<protein>
    <submittedName>
        <fullName evidence="9">Methylamine utilization protein mauG</fullName>
    </submittedName>
</protein>
<dbReference type="InterPro" id="IPR051395">
    <property type="entry name" value="Cytochrome_c_Peroxidase/MauG"/>
</dbReference>
<dbReference type="GO" id="GO:0004130">
    <property type="term" value="F:cytochrome-c peroxidase activity"/>
    <property type="evidence" value="ECO:0007669"/>
    <property type="project" value="TreeGrafter"/>
</dbReference>
<dbReference type="InterPro" id="IPR036909">
    <property type="entry name" value="Cyt_c-like_dom_sf"/>
</dbReference>
<dbReference type="GO" id="GO:0030313">
    <property type="term" value="C:cell envelope"/>
    <property type="evidence" value="ECO:0007669"/>
    <property type="project" value="UniProtKB-SubCell"/>
</dbReference>
<keyword evidence="4" id="KW-0732">Signal</keyword>
<evidence type="ECO:0000256" key="6">
    <source>
        <dbReference type="ARBA" id="ARBA00023004"/>
    </source>
</evidence>
<evidence type="ECO:0000256" key="2">
    <source>
        <dbReference type="ARBA" id="ARBA00022617"/>
    </source>
</evidence>
<dbReference type="PANTHER" id="PTHR30600:SF10">
    <property type="entry name" value="BLL6722 PROTEIN"/>
    <property type="match status" value="1"/>
</dbReference>
<dbReference type="AlphaFoldDB" id="A0A017T307"/>
<reference evidence="9 10" key="1">
    <citation type="submission" date="2013-05" db="EMBL/GenBank/DDBJ databases">
        <title>Genome assembly of Chondromyces apiculatus DSM 436.</title>
        <authorList>
            <person name="Sharma G."/>
            <person name="Khatri I."/>
            <person name="Kaur C."/>
            <person name="Mayilraj S."/>
            <person name="Subramanian S."/>
        </authorList>
    </citation>
    <scope>NUCLEOTIDE SEQUENCE [LARGE SCALE GENOMIC DNA]</scope>
    <source>
        <strain evidence="9 10">DSM 436</strain>
    </source>
</reference>
<name>A0A017T307_9BACT</name>
<dbReference type="PANTHER" id="PTHR30600">
    <property type="entry name" value="CYTOCHROME C PEROXIDASE-RELATED"/>
    <property type="match status" value="1"/>
</dbReference>
<dbReference type="EMBL" id="ASRX01000049">
    <property type="protein sequence ID" value="EYF03235.1"/>
    <property type="molecule type" value="Genomic_DNA"/>
</dbReference>
<keyword evidence="10" id="KW-1185">Reference proteome</keyword>
<dbReference type="InterPro" id="IPR004852">
    <property type="entry name" value="Di-haem_cyt_c_peroxidsae"/>
</dbReference>
<comment type="subcellular location">
    <subcellularLocation>
        <location evidence="1">Cell envelope</location>
    </subcellularLocation>
</comment>
<dbReference type="GO" id="GO:0046872">
    <property type="term" value="F:metal ion binding"/>
    <property type="evidence" value="ECO:0007669"/>
    <property type="project" value="UniProtKB-KW"/>
</dbReference>
<evidence type="ECO:0000256" key="4">
    <source>
        <dbReference type="ARBA" id="ARBA00022729"/>
    </source>
</evidence>